<proteinExistence type="predicted"/>
<gene>
    <name evidence="1" type="primary">Dmoj\GI26260</name>
    <name evidence="1" type="ORF">Dmoj_GI26260</name>
</gene>
<reference evidence="1 2" key="1">
    <citation type="journal article" date="2007" name="Nature">
        <title>Evolution of genes and genomes on the Drosophila phylogeny.</title>
        <authorList>
            <consortium name="Drosophila 12 Genomes Consortium"/>
            <person name="Clark A.G."/>
            <person name="Eisen M.B."/>
            <person name="Smith D.R."/>
            <person name="Bergman C.M."/>
            <person name="Oliver B."/>
            <person name="Markow T.A."/>
            <person name="Kaufman T.C."/>
            <person name="Kellis M."/>
            <person name="Gelbart W."/>
            <person name="Iyer V.N."/>
            <person name="Pollard D.A."/>
            <person name="Sackton T.B."/>
            <person name="Larracuente A.M."/>
            <person name="Singh N.D."/>
            <person name="Abad J.P."/>
            <person name="Abt D.N."/>
            <person name="Adryan B."/>
            <person name="Aguade M."/>
            <person name="Akashi H."/>
            <person name="Anderson W.W."/>
            <person name="Aquadro C.F."/>
            <person name="Ardell D.H."/>
            <person name="Arguello R."/>
            <person name="Artieri C.G."/>
            <person name="Barbash D.A."/>
            <person name="Barker D."/>
            <person name="Barsanti P."/>
            <person name="Batterham P."/>
            <person name="Batzoglou S."/>
            <person name="Begun D."/>
            <person name="Bhutkar A."/>
            <person name="Blanco E."/>
            <person name="Bosak S.A."/>
            <person name="Bradley R.K."/>
            <person name="Brand A.D."/>
            <person name="Brent M.R."/>
            <person name="Brooks A.N."/>
            <person name="Brown R.H."/>
            <person name="Butlin R.K."/>
            <person name="Caggese C."/>
            <person name="Calvi B.R."/>
            <person name="Bernardo de Carvalho A."/>
            <person name="Caspi A."/>
            <person name="Castrezana S."/>
            <person name="Celniker S.E."/>
            <person name="Chang J.L."/>
            <person name="Chapple C."/>
            <person name="Chatterji S."/>
            <person name="Chinwalla A."/>
            <person name="Civetta A."/>
            <person name="Clifton S.W."/>
            <person name="Comeron J.M."/>
            <person name="Costello J.C."/>
            <person name="Coyne J.A."/>
            <person name="Daub J."/>
            <person name="David R.G."/>
            <person name="Delcher A.L."/>
            <person name="Delehaunty K."/>
            <person name="Do C.B."/>
            <person name="Ebling H."/>
            <person name="Edwards K."/>
            <person name="Eickbush T."/>
            <person name="Evans J.D."/>
            <person name="Filipski A."/>
            <person name="Findeiss S."/>
            <person name="Freyhult E."/>
            <person name="Fulton L."/>
            <person name="Fulton R."/>
            <person name="Garcia A.C."/>
            <person name="Gardiner A."/>
            <person name="Garfield D.A."/>
            <person name="Garvin B.E."/>
            <person name="Gibson G."/>
            <person name="Gilbert D."/>
            <person name="Gnerre S."/>
            <person name="Godfrey J."/>
            <person name="Good R."/>
            <person name="Gotea V."/>
            <person name="Gravely B."/>
            <person name="Greenberg A.J."/>
            <person name="Griffiths-Jones S."/>
            <person name="Gross S."/>
            <person name="Guigo R."/>
            <person name="Gustafson E.A."/>
            <person name="Haerty W."/>
            <person name="Hahn M.W."/>
            <person name="Halligan D.L."/>
            <person name="Halpern A.L."/>
            <person name="Halter G.M."/>
            <person name="Han M.V."/>
            <person name="Heger A."/>
            <person name="Hillier L."/>
            <person name="Hinrichs A.S."/>
            <person name="Holmes I."/>
            <person name="Hoskins R.A."/>
            <person name="Hubisz M.J."/>
            <person name="Hultmark D."/>
            <person name="Huntley M.A."/>
            <person name="Jaffe D.B."/>
            <person name="Jagadeeshan S."/>
            <person name="Jeck W.R."/>
            <person name="Johnson J."/>
            <person name="Jones C.D."/>
            <person name="Jordan W.C."/>
            <person name="Karpen G.H."/>
            <person name="Kataoka E."/>
            <person name="Keightley P.D."/>
            <person name="Kheradpour P."/>
            <person name="Kirkness E.F."/>
            <person name="Koerich L.B."/>
            <person name="Kristiansen K."/>
            <person name="Kudrna D."/>
            <person name="Kulathinal R.J."/>
            <person name="Kumar S."/>
            <person name="Kwok R."/>
            <person name="Lander E."/>
            <person name="Langley C.H."/>
            <person name="Lapoint R."/>
            <person name="Lazzaro B.P."/>
            <person name="Lee S.J."/>
            <person name="Levesque L."/>
            <person name="Li R."/>
            <person name="Lin C.F."/>
            <person name="Lin M.F."/>
            <person name="Lindblad-Toh K."/>
            <person name="Llopart A."/>
            <person name="Long M."/>
            <person name="Low L."/>
            <person name="Lozovsky E."/>
            <person name="Lu J."/>
            <person name="Luo M."/>
            <person name="Machado C.A."/>
            <person name="Makalowski W."/>
            <person name="Marzo M."/>
            <person name="Matsuda M."/>
            <person name="Matzkin L."/>
            <person name="McAllister B."/>
            <person name="McBride C.S."/>
            <person name="McKernan B."/>
            <person name="McKernan K."/>
            <person name="Mendez-Lago M."/>
            <person name="Minx P."/>
            <person name="Mollenhauer M.U."/>
            <person name="Montooth K."/>
            <person name="Mount S.M."/>
            <person name="Mu X."/>
            <person name="Myers E."/>
            <person name="Negre B."/>
            <person name="Newfeld S."/>
            <person name="Nielsen R."/>
            <person name="Noor M.A."/>
            <person name="O'Grady P."/>
            <person name="Pachter L."/>
            <person name="Papaceit M."/>
            <person name="Parisi M.J."/>
            <person name="Parisi M."/>
            <person name="Parts L."/>
            <person name="Pedersen J.S."/>
            <person name="Pesole G."/>
            <person name="Phillippy A.M."/>
            <person name="Ponting C.P."/>
            <person name="Pop M."/>
            <person name="Porcelli D."/>
            <person name="Powell J.R."/>
            <person name="Prohaska S."/>
            <person name="Pruitt K."/>
            <person name="Puig M."/>
            <person name="Quesneville H."/>
            <person name="Ram K.R."/>
            <person name="Rand D."/>
            <person name="Rasmussen M.D."/>
            <person name="Reed L.K."/>
            <person name="Reenan R."/>
            <person name="Reily A."/>
            <person name="Remington K.A."/>
            <person name="Rieger T.T."/>
            <person name="Ritchie M.G."/>
            <person name="Robin C."/>
            <person name="Rogers Y.H."/>
            <person name="Rohde C."/>
            <person name="Rozas J."/>
            <person name="Rubenfield M.J."/>
            <person name="Ruiz A."/>
            <person name="Russo S."/>
            <person name="Salzberg S.L."/>
            <person name="Sanchez-Gracia A."/>
            <person name="Saranga D.J."/>
            <person name="Sato H."/>
            <person name="Schaeffer S.W."/>
            <person name="Schatz M.C."/>
            <person name="Schlenke T."/>
            <person name="Schwartz R."/>
            <person name="Segarra C."/>
            <person name="Singh R.S."/>
            <person name="Sirot L."/>
            <person name="Sirota M."/>
            <person name="Sisneros N.B."/>
            <person name="Smith C.D."/>
            <person name="Smith T.F."/>
            <person name="Spieth J."/>
            <person name="Stage D.E."/>
            <person name="Stark A."/>
            <person name="Stephan W."/>
            <person name="Strausberg R.L."/>
            <person name="Strempel S."/>
            <person name="Sturgill D."/>
            <person name="Sutton G."/>
            <person name="Sutton G.G."/>
            <person name="Tao W."/>
            <person name="Teichmann S."/>
            <person name="Tobari Y.N."/>
            <person name="Tomimura Y."/>
            <person name="Tsolas J.M."/>
            <person name="Valente V.L."/>
            <person name="Venter E."/>
            <person name="Venter J.C."/>
            <person name="Vicario S."/>
            <person name="Vieira F.G."/>
            <person name="Vilella A.J."/>
            <person name="Villasante A."/>
            <person name="Walenz B."/>
            <person name="Wang J."/>
            <person name="Wasserman M."/>
            <person name="Watts T."/>
            <person name="Wilson D."/>
            <person name="Wilson R.K."/>
            <person name="Wing R.A."/>
            <person name="Wolfner M.F."/>
            <person name="Wong A."/>
            <person name="Wong G.K."/>
            <person name="Wu C.I."/>
            <person name="Wu G."/>
            <person name="Yamamoto D."/>
            <person name="Yang H.P."/>
            <person name="Yang S.P."/>
            <person name="Yorke J.A."/>
            <person name="Yoshida K."/>
            <person name="Zdobnov E."/>
            <person name="Zhang P."/>
            <person name="Zhang Y."/>
            <person name="Zimin A.V."/>
            <person name="Baldwin J."/>
            <person name="Abdouelleil A."/>
            <person name="Abdulkadir J."/>
            <person name="Abebe A."/>
            <person name="Abera B."/>
            <person name="Abreu J."/>
            <person name="Acer S.C."/>
            <person name="Aftuck L."/>
            <person name="Alexander A."/>
            <person name="An P."/>
            <person name="Anderson E."/>
            <person name="Anderson S."/>
            <person name="Arachi H."/>
            <person name="Azer M."/>
            <person name="Bachantsang P."/>
            <person name="Barry A."/>
            <person name="Bayul T."/>
            <person name="Berlin A."/>
            <person name="Bessette D."/>
            <person name="Bloom T."/>
            <person name="Blye J."/>
            <person name="Boguslavskiy L."/>
            <person name="Bonnet C."/>
            <person name="Boukhgalter B."/>
            <person name="Bourzgui I."/>
            <person name="Brown A."/>
            <person name="Cahill P."/>
            <person name="Channer S."/>
            <person name="Cheshatsang Y."/>
            <person name="Chuda L."/>
            <person name="Citroen M."/>
            <person name="Collymore A."/>
            <person name="Cooke P."/>
            <person name="Costello M."/>
            <person name="D'Aco K."/>
            <person name="Daza R."/>
            <person name="De Haan G."/>
            <person name="DeGray S."/>
            <person name="DeMaso C."/>
            <person name="Dhargay N."/>
            <person name="Dooley K."/>
            <person name="Dooley E."/>
            <person name="Doricent M."/>
            <person name="Dorje P."/>
            <person name="Dorjee K."/>
            <person name="Dupes A."/>
            <person name="Elong R."/>
            <person name="Falk J."/>
            <person name="Farina A."/>
            <person name="Faro S."/>
            <person name="Ferguson D."/>
            <person name="Fisher S."/>
            <person name="Foley C.D."/>
            <person name="Franke A."/>
            <person name="Friedrich D."/>
            <person name="Gadbois L."/>
            <person name="Gearin G."/>
            <person name="Gearin C.R."/>
            <person name="Giannoukos G."/>
            <person name="Goode T."/>
            <person name="Graham J."/>
            <person name="Grandbois E."/>
            <person name="Grewal S."/>
            <person name="Gyaltsen K."/>
            <person name="Hafez N."/>
            <person name="Hagos B."/>
            <person name="Hall J."/>
            <person name="Henson C."/>
            <person name="Hollinger A."/>
            <person name="Honan T."/>
            <person name="Huard M.D."/>
            <person name="Hughes L."/>
            <person name="Hurhula B."/>
            <person name="Husby M.E."/>
            <person name="Kamat A."/>
            <person name="Kanga B."/>
            <person name="Kashin S."/>
            <person name="Khazanovich D."/>
            <person name="Kisner P."/>
            <person name="Lance K."/>
            <person name="Lara M."/>
            <person name="Lee W."/>
            <person name="Lennon N."/>
            <person name="Letendre F."/>
            <person name="LeVine R."/>
            <person name="Lipovsky A."/>
            <person name="Liu X."/>
            <person name="Liu J."/>
            <person name="Liu S."/>
            <person name="Lokyitsang T."/>
            <person name="Lokyitsang Y."/>
            <person name="Lubonja R."/>
            <person name="Lui A."/>
            <person name="MacDonald P."/>
            <person name="Magnisalis V."/>
            <person name="Maru K."/>
            <person name="Matthews C."/>
            <person name="McCusker W."/>
            <person name="McDonough S."/>
            <person name="Mehta T."/>
            <person name="Meldrim J."/>
            <person name="Meneus L."/>
            <person name="Mihai O."/>
            <person name="Mihalev A."/>
            <person name="Mihova T."/>
            <person name="Mittelman R."/>
            <person name="Mlenga V."/>
            <person name="Montmayeur A."/>
            <person name="Mulrain L."/>
            <person name="Navidi A."/>
            <person name="Naylor J."/>
            <person name="Negash T."/>
            <person name="Nguyen T."/>
            <person name="Nguyen N."/>
            <person name="Nicol R."/>
            <person name="Norbu C."/>
            <person name="Norbu N."/>
            <person name="Novod N."/>
            <person name="O'Neill B."/>
            <person name="Osman S."/>
            <person name="Markiewicz E."/>
            <person name="Oyono O.L."/>
            <person name="Patti C."/>
            <person name="Phunkhang P."/>
            <person name="Pierre F."/>
            <person name="Priest M."/>
            <person name="Raghuraman S."/>
            <person name="Rege F."/>
            <person name="Reyes R."/>
            <person name="Rise C."/>
            <person name="Rogov P."/>
            <person name="Ross K."/>
            <person name="Ryan E."/>
            <person name="Settipalli S."/>
            <person name="Shea T."/>
            <person name="Sherpa N."/>
            <person name="Shi L."/>
            <person name="Shih D."/>
            <person name="Sparrow T."/>
            <person name="Spaulding J."/>
            <person name="Stalker J."/>
            <person name="Stange-Thomann N."/>
            <person name="Stavropoulos S."/>
            <person name="Stone C."/>
            <person name="Strader C."/>
            <person name="Tesfaye S."/>
            <person name="Thomson T."/>
            <person name="Thoulutsang Y."/>
            <person name="Thoulutsang D."/>
            <person name="Topham K."/>
            <person name="Topping I."/>
            <person name="Tsamla T."/>
            <person name="Vassiliev H."/>
            <person name="Vo A."/>
            <person name="Wangchuk T."/>
            <person name="Wangdi T."/>
            <person name="Weiand M."/>
            <person name="Wilkinson J."/>
            <person name="Wilson A."/>
            <person name="Yadav S."/>
            <person name="Young G."/>
            <person name="Yu Q."/>
            <person name="Zembek L."/>
            <person name="Zhong D."/>
            <person name="Zimmer A."/>
            <person name="Zwirko Z."/>
            <person name="Jaffe D.B."/>
            <person name="Alvarez P."/>
            <person name="Brockman W."/>
            <person name="Butler J."/>
            <person name="Chin C."/>
            <person name="Gnerre S."/>
            <person name="Grabherr M."/>
            <person name="Kleber M."/>
            <person name="Mauceli E."/>
            <person name="MacCallum I."/>
        </authorList>
    </citation>
    <scope>NUCLEOTIDE SEQUENCE [LARGE SCALE GENOMIC DNA]</scope>
    <source>
        <strain evidence="2">Tucson 15081-1352.22</strain>
    </source>
</reference>
<dbReference type="Proteomes" id="UP000009192">
    <property type="component" value="Unassembled WGS sequence"/>
</dbReference>
<keyword evidence="2" id="KW-1185">Reference proteome</keyword>
<accession>A0A0Q9XA38</accession>
<evidence type="ECO:0000313" key="2">
    <source>
        <dbReference type="Proteomes" id="UP000009192"/>
    </source>
</evidence>
<dbReference type="KEGG" id="dmo:Dmoj_GI26260"/>
<evidence type="ECO:0000313" key="1">
    <source>
        <dbReference type="EMBL" id="KRG05101.1"/>
    </source>
</evidence>
<dbReference type="EMBL" id="CH933808">
    <property type="protein sequence ID" value="KRG05101.1"/>
    <property type="molecule type" value="Genomic_DNA"/>
</dbReference>
<organism evidence="1 2">
    <name type="scientific">Drosophila mojavensis</name>
    <name type="common">Fruit fly</name>
    <dbReference type="NCBI Taxonomy" id="7230"/>
    <lineage>
        <taxon>Eukaryota</taxon>
        <taxon>Metazoa</taxon>
        <taxon>Ecdysozoa</taxon>
        <taxon>Arthropoda</taxon>
        <taxon>Hexapoda</taxon>
        <taxon>Insecta</taxon>
        <taxon>Pterygota</taxon>
        <taxon>Neoptera</taxon>
        <taxon>Endopterygota</taxon>
        <taxon>Diptera</taxon>
        <taxon>Brachycera</taxon>
        <taxon>Muscomorpha</taxon>
        <taxon>Ephydroidea</taxon>
        <taxon>Drosophilidae</taxon>
        <taxon>Drosophila</taxon>
    </lineage>
</organism>
<sequence>MFLSAGCCSMAIEVEDSLEDLQQLNDWLNIVAPLTLSFWNSGNSLGQEGDYFRQSTGKQADYLPWAKVQYVLETGNCIMLFAN</sequence>
<dbReference type="InParanoid" id="A0A0Q9XA38"/>
<name>A0A0Q9XA38_DROMO</name>
<dbReference type="AlphaFoldDB" id="A0A0Q9XA38"/>
<protein>
    <submittedName>
        <fullName evidence="1">Uncharacterized protein</fullName>
    </submittedName>
</protein>